<evidence type="ECO:0000256" key="2">
    <source>
        <dbReference type="SAM" id="MobiDB-lite"/>
    </source>
</evidence>
<dbReference type="PANTHER" id="PTHR33070">
    <property type="entry name" value="OS06G0725500 PROTEIN"/>
    <property type="match status" value="1"/>
</dbReference>
<sequence>MVGVFRRSLSFPNKPCGRSSPTPKPRVSHHTRSISLPCRSHPLISHVNHEISQLKSWFSFSGESNRRTTSWITDGLSLLKDVQETLADILQLPQSQESLRNRPVFFENLLEDLLRFVDAYGIFRTSILCLREHQSAAQVALRKKDDEKIASYLQSRRSLARDIAKLTSSIREPKTKHQQYCHVDSVNGTYSDAELASVISDVIEVTVLVSVALFNGVYFSLRSTKTTPFIGFLKRSEKKEKLDEGIEELKQVEENSLVGLNKKKNEEVKSLMKKMMELENSIREIECESEKVFRGLISTRVSLLNALTHIN</sequence>
<evidence type="ECO:0000313" key="4">
    <source>
        <dbReference type="RefSeq" id="XP_010471773.1"/>
    </source>
</evidence>
<dbReference type="InterPro" id="IPR004320">
    <property type="entry name" value="BPS1_pln"/>
</dbReference>
<evidence type="ECO:0000313" key="3">
    <source>
        <dbReference type="Proteomes" id="UP000694864"/>
    </source>
</evidence>
<organism evidence="3 4">
    <name type="scientific">Camelina sativa</name>
    <name type="common">False flax</name>
    <name type="synonym">Myagrum sativum</name>
    <dbReference type="NCBI Taxonomy" id="90675"/>
    <lineage>
        <taxon>Eukaryota</taxon>
        <taxon>Viridiplantae</taxon>
        <taxon>Streptophyta</taxon>
        <taxon>Embryophyta</taxon>
        <taxon>Tracheophyta</taxon>
        <taxon>Spermatophyta</taxon>
        <taxon>Magnoliopsida</taxon>
        <taxon>eudicotyledons</taxon>
        <taxon>Gunneridae</taxon>
        <taxon>Pentapetalae</taxon>
        <taxon>rosids</taxon>
        <taxon>malvids</taxon>
        <taxon>Brassicales</taxon>
        <taxon>Brassicaceae</taxon>
        <taxon>Camelineae</taxon>
        <taxon>Camelina</taxon>
    </lineage>
</organism>
<evidence type="ECO:0000256" key="1">
    <source>
        <dbReference type="SAM" id="Coils"/>
    </source>
</evidence>
<dbReference type="RefSeq" id="XP_010471773.1">
    <property type="nucleotide sequence ID" value="XM_010473471.2"/>
</dbReference>
<reference evidence="4" key="2">
    <citation type="submission" date="2025-08" db="UniProtKB">
        <authorList>
            <consortium name="RefSeq"/>
        </authorList>
    </citation>
    <scope>IDENTIFICATION</scope>
    <source>
        <tissue evidence="4">Leaf</tissue>
    </source>
</reference>
<dbReference type="Pfam" id="PF03087">
    <property type="entry name" value="BPS1"/>
    <property type="match status" value="1"/>
</dbReference>
<dbReference type="PANTHER" id="PTHR33070:SF49">
    <property type="entry name" value="OS06G0725500 PROTEIN"/>
    <property type="match status" value="1"/>
</dbReference>
<dbReference type="GeneID" id="104751519"/>
<dbReference type="Proteomes" id="UP000694864">
    <property type="component" value="Chromosome 16"/>
</dbReference>
<proteinExistence type="predicted"/>
<gene>
    <name evidence="4" type="primary">LOC104751519</name>
</gene>
<keyword evidence="3" id="KW-1185">Reference proteome</keyword>
<reference evidence="3" key="1">
    <citation type="journal article" date="2014" name="Nat. Commun.">
        <title>The emerging biofuel crop Camelina sativa retains a highly undifferentiated hexaploid genome structure.</title>
        <authorList>
            <person name="Kagale S."/>
            <person name="Koh C."/>
            <person name="Nixon J."/>
            <person name="Bollina V."/>
            <person name="Clarke W.E."/>
            <person name="Tuteja R."/>
            <person name="Spillane C."/>
            <person name="Robinson S.J."/>
            <person name="Links M.G."/>
            <person name="Clarke C."/>
            <person name="Higgins E.E."/>
            <person name="Huebert T."/>
            <person name="Sharpe A.G."/>
            <person name="Parkin I.A."/>
        </authorList>
    </citation>
    <scope>NUCLEOTIDE SEQUENCE [LARGE SCALE GENOMIC DNA]</scope>
    <source>
        <strain evidence="3">cv. DH55</strain>
    </source>
</reference>
<keyword evidence="1" id="KW-0175">Coiled coil</keyword>
<feature type="region of interest" description="Disordered" evidence="2">
    <location>
        <begin position="1"/>
        <end position="31"/>
    </location>
</feature>
<protein>
    <submittedName>
        <fullName evidence="4">Uncharacterized protein LOC104751519</fullName>
    </submittedName>
</protein>
<feature type="coiled-coil region" evidence="1">
    <location>
        <begin position="235"/>
        <end position="288"/>
    </location>
</feature>
<name>A0ABM0WJ18_CAMSA</name>
<accession>A0ABM0WJ18</accession>